<dbReference type="Proteomes" id="UP000092154">
    <property type="component" value="Unassembled WGS sequence"/>
</dbReference>
<reference evidence="2 3" key="1">
    <citation type="submission" date="2016-06" db="EMBL/GenBank/DDBJ databases">
        <title>Comparative genomics of the ectomycorrhizal sister species Rhizopogon vinicolor and Rhizopogon vesiculosus (Basidiomycota: Boletales) reveals a divergence of the mating type B locus.</title>
        <authorList>
            <consortium name="DOE Joint Genome Institute"/>
            <person name="Mujic A.B."/>
            <person name="Kuo A."/>
            <person name="Tritt A."/>
            <person name="Lipzen A."/>
            <person name="Chen C."/>
            <person name="Johnson J."/>
            <person name="Sharma A."/>
            <person name="Barry K."/>
            <person name="Grigoriev I.V."/>
            <person name="Spatafora J.W."/>
        </authorList>
    </citation>
    <scope>NUCLEOTIDE SEQUENCE [LARGE SCALE GENOMIC DNA]</scope>
    <source>
        <strain evidence="2 3">AM-OR11-026</strain>
    </source>
</reference>
<dbReference type="OrthoDB" id="2596754at2759"/>
<proteinExistence type="predicted"/>
<feature type="compositionally biased region" description="Polar residues" evidence="1">
    <location>
        <begin position="313"/>
        <end position="322"/>
    </location>
</feature>
<dbReference type="AlphaFoldDB" id="A0A1B7MFV6"/>
<dbReference type="EMBL" id="KV449379">
    <property type="protein sequence ID" value="OAX31487.1"/>
    <property type="molecule type" value="Genomic_DNA"/>
</dbReference>
<protein>
    <submittedName>
        <fullName evidence="2">Uncharacterized protein</fullName>
    </submittedName>
</protein>
<keyword evidence="3" id="KW-1185">Reference proteome</keyword>
<gene>
    <name evidence="2" type="ORF">K503DRAFT_806031</name>
</gene>
<evidence type="ECO:0000313" key="2">
    <source>
        <dbReference type="EMBL" id="OAX31487.1"/>
    </source>
</evidence>
<sequence>MPYRNISDDLKHAAIRLYDRQILLMPDILDAVGFSRPTFFRVLKQHCEIGHVSKPKSLRRGRPRALNYSDVHHLLKLVKQRPDCTLERAGISLKKLHRVTQERNEDLCIDYMREMAQYSPDFIVPLACISFKVPPSVSPPTLVLTVNALLIALSLPFELASPTDMTPSLLLAVLVSILQSRLPIPASIRAPRSSLAKVEAIKVFLGVLECDVLPQDEDIGLAGIDPCRLAEGSWKETVLVGELLCWLGEETRHHRYSEHSYVEPWHVTDVQRHPRVPSPSTGSTATTSAQTDLSMHDAPYIESDTSIAYSELSDGTETQPIRDNTPHHQPQCIHELEDPSHFIERDSWYTSSIDDSIEEFDPDLSTQSTSAEEPPTPTPQPLRFKGWIGAGHSELDLNTFAANKLDTSASINDRSREQSSTSASGLYPTTSRSSSPRMQTISMRTPTSAPSGRT</sequence>
<accession>A0A1B7MFV6</accession>
<dbReference type="InterPro" id="IPR009057">
    <property type="entry name" value="Homeodomain-like_sf"/>
</dbReference>
<organism evidence="2 3">
    <name type="scientific">Rhizopogon vinicolor AM-OR11-026</name>
    <dbReference type="NCBI Taxonomy" id="1314800"/>
    <lineage>
        <taxon>Eukaryota</taxon>
        <taxon>Fungi</taxon>
        <taxon>Dikarya</taxon>
        <taxon>Basidiomycota</taxon>
        <taxon>Agaricomycotina</taxon>
        <taxon>Agaricomycetes</taxon>
        <taxon>Agaricomycetidae</taxon>
        <taxon>Boletales</taxon>
        <taxon>Suillineae</taxon>
        <taxon>Rhizopogonaceae</taxon>
        <taxon>Rhizopogon</taxon>
    </lineage>
</organism>
<dbReference type="SUPFAM" id="SSF46689">
    <property type="entry name" value="Homeodomain-like"/>
    <property type="match status" value="1"/>
</dbReference>
<feature type="region of interest" description="Disordered" evidence="1">
    <location>
        <begin position="408"/>
        <end position="454"/>
    </location>
</feature>
<feature type="region of interest" description="Disordered" evidence="1">
    <location>
        <begin position="359"/>
        <end position="383"/>
    </location>
</feature>
<feature type="region of interest" description="Disordered" evidence="1">
    <location>
        <begin position="313"/>
        <end position="332"/>
    </location>
</feature>
<name>A0A1B7MFV6_9AGAM</name>
<feature type="compositionally biased region" description="Low complexity" evidence="1">
    <location>
        <begin position="278"/>
        <end position="289"/>
    </location>
</feature>
<evidence type="ECO:0000313" key="3">
    <source>
        <dbReference type="Proteomes" id="UP000092154"/>
    </source>
</evidence>
<evidence type="ECO:0000256" key="1">
    <source>
        <dbReference type="SAM" id="MobiDB-lite"/>
    </source>
</evidence>
<feature type="region of interest" description="Disordered" evidence="1">
    <location>
        <begin position="271"/>
        <end position="295"/>
    </location>
</feature>
<dbReference type="InParanoid" id="A0A1B7MFV6"/>